<evidence type="ECO:0000256" key="1">
    <source>
        <dbReference type="SAM" id="SignalP"/>
    </source>
</evidence>
<evidence type="ECO:0000313" key="2">
    <source>
        <dbReference type="EMBL" id="ORX65050.1"/>
    </source>
</evidence>
<gene>
    <name evidence="2" type="ORF">DL89DRAFT_134251</name>
</gene>
<proteinExistence type="predicted"/>
<protein>
    <recommendedName>
        <fullName evidence="4">Secreted protein</fullName>
    </recommendedName>
</protein>
<dbReference type="AlphaFoldDB" id="A0A1Y1VUU3"/>
<dbReference type="GeneID" id="63799990"/>
<dbReference type="Proteomes" id="UP000193922">
    <property type="component" value="Unassembled WGS sequence"/>
</dbReference>
<feature type="chain" id="PRO_5012937449" description="Secreted protein" evidence="1">
    <location>
        <begin position="17"/>
        <end position="57"/>
    </location>
</feature>
<evidence type="ECO:0008006" key="4">
    <source>
        <dbReference type="Google" id="ProtNLM"/>
    </source>
</evidence>
<dbReference type="EMBL" id="MCFD01000049">
    <property type="protein sequence ID" value="ORX65050.1"/>
    <property type="molecule type" value="Genomic_DNA"/>
</dbReference>
<organism evidence="2 3">
    <name type="scientific">Linderina pennispora</name>
    <dbReference type="NCBI Taxonomy" id="61395"/>
    <lineage>
        <taxon>Eukaryota</taxon>
        <taxon>Fungi</taxon>
        <taxon>Fungi incertae sedis</taxon>
        <taxon>Zoopagomycota</taxon>
        <taxon>Kickxellomycotina</taxon>
        <taxon>Kickxellomycetes</taxon>
        <taxon>Kickxellales</taxon>
        <taxon>Kickxellaceae</taxon>
        <taxon>Linderina</taxon>
    </lineage>
</organism>
<dbReference type="RefSeq" id="XP_040739446.1">
    <property type="nucleotide sequence ID" value="XM_040883342.1"/>
</dbReference>
<reference evidence="2 3" key="1">
    <citation type="submission" date="2016-07" db="EMBL/GenBank/DDBJ databases">
        <title>Pervasive Adenine N6-methylation of Active Genes in Fungi.</title>
        <authorList>
            <consortium name="DOE Joint Genome Institute"/>
            <person name="Mondo S.J."/>
            <person name="Dannebaum R.O."/>
            <person name="Kuo R.C."/>
            <person name="Labutti K."/>
            <person name="Haridas S."/>
            <person name="Kuo A."/>
            <person name="Salamov A."/>
            <person name="Ahrendt S.R."/>
            <person name="Lipzen A."/>
            <person name="Sullivan W."/>
            <person name="Andreopoulos W.B."/>
            <person name="Clum A."/>
            <person name="Lindquist E."/>
            <person name="Daum C."/>
            <person name="Ramamoorthy G.K."/>
            <person name="Gryganskyi A."/>
            <person name="Culley D."/>
            <person name="Magnuson J.K."/>
            <person name="James T.Y."/>
            <person name="O'Malley M.A."/>
            <person name="Stajich J.E."/>
            <person name="Spatafora J.W."/>
            <person name="Visel A."/>
            <person name="Grigoriev I.V."/>
        </authorList>
    </citation>
    <scope>NUCLEOTIDE SEQUENCE [LARGE SCALE GENOMIC DNA]</scope>
    <source>
        <strain evidence="2 3">ATCC 12442</strain>
    </source>
</reference>
<comment type="caution">
    <text evidence="2">The sequence shown here is derived from an EMBL/GenBank/DDBJ whole genome shotgun (WGS) entry which is preliminary data.</text>
</comment>
<keyword evidence="3" id="KW-1185">Reference proteome</keyword>
<feature type="signal peptide" evidence="1">
    <location>
        <begin position="1"/>
        <end position="16"/>
    </location>
</feature>
<name>A0A1Y1VUU3_9FUNG</name>
<evidence type="ECO:0000313" key="3">
    <source>
        <dbReference type="Proteomes" id="UP000193922"/>
    </source>
</evidence>
<accession>A0A1Y1VUU3</accession>
<keyword evidence="1" id="KW-0732">Signal</keyword>
<sequence>MPSFLFFSLLCWCVWAHWRYRGCCDLNSGKLRRVAVWLHFPPFISPRTISATPPPPL</sequence>